<sequence>MSKRTFELLLTVFLLTSTLWAADDPFTGKWKLNPSRSKLTDQMKVEALGANRYALNFSGDNVETVVADGTDQPGLFGTTLSVTIDSPNSWKVVRKTDGRIIIIGIWKLSEDGNTLTDNFTGYRANGSTVNLHYIYKRTAGTPGFPGTWESTTEQVDSTYEIQIQPYQQDGLSFINPGDIKSIKFDGKEYPSSGSSAVPGSTTSGQRINDQTLKVTEKIKDKLMDTQQIELSPDHNTLTMTIYDPGRSKPNILVFERE</sequence>
<proteinExistence type="predicted"/>
<accession>A0A7G8BPW6</accession>
<protein>
    <recommendedName>
        <fullName evidence="4">Lipocalin-like domain-containing protein</fullName>
    </recommendedName>
</protein>
<feature type="chain" id="PRO_5028902315" description="Lipocalin-like domain-containing protein" evidence="1">
    <location>
        <begin position="22"/>
        <end position="257"/>
    </location>
</feature>
<dbReference type="Proteomes" id="UP000515312">
    <property type="component" value="Chromosome"/>
</dbReference>
<evidence type="ECO:0000313" key="2">
    <source>
        <dbReference type="EMBL" id="QNI34586.1"/>
    </source>
</evidence>
<evidence type="ECO:0000256" key="1">
    <source>
        <dbReference type="SAM" id="SignalP"/>
    </source>
</evidence>
<feature type="signal peptide" evidence="1">
    <location>
        <begin position="1"/>
        <end position="21"/>
    </location>
</feature>
<organism evidence="2 3">
    <name type="scientific">Alloacidobacterium dinghuense</name>
    <dbReference type="NCBI Taxonomy" id="2763107"/>
    <lineage>
        <taxon>Bacteria</taxon>
        <taxon>Pseudomonadati</taxon>
        <taxon>Acidobacteriota</taxon>
        <taxon>Terriglobia</taxon>
        <taxon>Terriglobales</taxon>
        <taxon>Acidobacteriaceae</taxon>
        <taxon>Alloacidobacterium</taxon>
    </lineage>
</organism>
<dbReference type="KEGG" id="adin:H7849_12210"/>
<keyword evidence="3" id="KW-1185">Reference proteome</keyword>
<dbReference type="EMBL" id="CP060394">
    <property type="protein sequence ID" value="QNI34586.1"/>
    <property type="molecule type" value="Genomic_DNA"/>
</dbReference>
<name>A0A7G8BPW6_9BACT</name>
<evidence type="ECO:0000313" key="3">
    <source>
        <dbReference type="Proteomes" id="UP000515312"/>
    </source>
</evidence>
<dbReference type="AlphaFoldDB" id="A0A7G8BPW6"/>
<reference evidence="2 3" key="1">
    <citation type="submission" date="2020-08" db="EMBL/GenBank/DDBJ databases">
        <title>Edaphobacter telluris sp. nov. and Acidobacterium dinghuensis sp. nov., two acidobacteria isolated from forest soil.</title>
        <authorList>
            <person name="Fu J."/>
            <person name="Qiu L."/>
        </authorList>
    </citation>
    <scope>NUCLEOTIDE SEQUENCE [LARGE SCALE GENOMIC DNA]</scope>
    <source>
        <strain evidence="2">4Y35</strain>
    </source>
</reference>
<keyword evidence="1" id="KW-0732">Signal</keyword>
<gene>
    <name evidence="2" type="ORF">H7849_12210</name>
</gene>
<dbReference type="RefSeq" id="WP_186746867.1">
    <property type="nucleotide sequence ID" value="NZ_CP060394.1"/>
</dbReference>
<evidence type="ECO:0008006" key="4">
    <source>
        <dbReference type="Google" id="ProtNLM"/>
    </source>
</evidence>